<keyword evidence="1" id="KW-0812">Transmembrane</keyword>
<keyword evidence="1" id="KW-1133">Transmembrane helix</keyword>
<evidence type="ECO:0000256" key="1">
    <source>
        <dbReference type="SAM" id="Phobius"/>
    </source>
</evidence>
<keyword evidence="1" id="KW-0472">Membrane</keyword>
<evidence type="ECO:0000313" key="2">
    <source>
        <dbReference type="Proteomes" id="UP000887564"/>
    </source>
</evidence>
<evidence type="ECO:0000313" key="3">
    <source>
        <dbReference type="WBParaSite" id="PEQ_0000085501-mRNA-1"/>
    </source>
</evidence>
<name>A0A914R837_PAREQ</name>
<organism evidence="2 3">
    <name type="scientific">Parascaris equorum</name>
    <name type="common">Equine roundworm</name>
    <dbReference type="NCBI Taxonomy" id="6256"/>
    <lineage>
        <taxon>Eukaryota</taxon>
        <taxon>Metazoa</taxon>
        <taxon>Ecdysozoa</taxon>
        <taxon>Nematoda</taxon>
        <taxon>Chromadorea</taxon>
        <taxon>Rhabditida</taxon>
        <taxon>Spirurina</taxon>
        <taxon>Ascaridomorpha</taxon>
        <taxon>Ascaridoidea</taxon>
        <taxon>Ascarididae</taxon>
        <taxon>Parascaris</taxon>
    </lineage>
</organism>
<protein>
    <submittedName>
        <fullName evidence="3">Uncharacterized protein</fullName>
    </submittedName>
</protein>
<feature type="transmembrane region" description="Helical" evidence="1">
    <location>
        <begin position="21"/>
        <end position="42"/>
    </location>
</feature>
<dbReference type="WBParaSite" id="PEQ_0000085501-mRNA-1">
    <property type="protein sequence ID" value="PEQ_0000085501-mRNA-1"/>
    <property type="gene ID" value="PEQ_0000085501"/>
</dbReference>
<reference evidence="3" key="1">
    <citation type="submission" date="2022-11" db="UniProtKB">
        <authorList>
            <consortium name="WormBaseParasite"/>
        </authorList>
    </citation>
    <scope>IDENTIFICATION</scope>
</reference>
<sequence>MDHGGLDTQYTSRRASQNRCCHMLVHLAALAFGLGVTAGFSMPSPER</sequence>
<proteinExistence type="predicted"/>
<accession>A0A914R837</accession>
<dbReference type="AlphaFoldDB" id="A0A914R837"/>
<keyword evidence="2" id="KW-1185">Reference proteome</keyword>
<dbReference type="Proteomes" id="UP000887564">
    <property type="component" value="Unplaced"/>
</dbReference>